<dbReference type="NCBIfam" id="TIGR01430">
    <property type="entry name" value="aden_deam"/>
    <property type="match status" value="1"/>
</dbReference>
<dbReference type="GO" id="GO:0060169">
    <property type="term" value="P:negative regulation of adenosine receptor signaling pathway"/>
    <property type="evidence" value="ECO:0007669"/>
    <property type="project" value="TreeGrafter"/>
</dbReference>
<proteinExistence type="inferred from homology"/>
<keyword evidence="8" id="KW-1185">Reference proteome</keyword>
<gene>
    <name evidence="9" type="primary">LOC108864016</name>
</gene>
<dbReference type="GO" id="GO:0046872">
    <property type="term" value="F:metal ion binding"/>
    <property type="evidence" value="ECO:0007669"/>
    <property type="project" value="UniProtKB-KW"/>
</dbReference>
<dbReference type="AlphaFoldDB" id="A0AAJ7P9D4"/>
<keyword evidence="4" id="KW-0479">Metal-binding</keyword>
<evidence type="ECO:0000256" key="2">
    <source>
        <dbReference type="ARBA" id="ARBA00006676"/>
    </source>
</evidence>
<organism evidence="8 9">
    <name type="scientific">Galendromus occidentalis</name>
    <name type="common">western predatory mite</name>
    <dbReference type="NCBI Taxonomy" id="34638"/>
    <lineage>
        <taxon>Eukaryota</taxon>
        <taxon>Metazoa</taxon>
        <taxon>Ecdysozoa</taxon>
        <taxon>Arthropoda</taxon>
        <taxon>Chelicerata</taxon>
        <taxon>Arachnida</taxon>
        <taxon>Acari</taxon>
        <taxon>Parasitiformes</taxon>
        <taxon>Mesostigmata</taxon>
        <taxon>Gamasina</taxon>
        <taxon>Phytoseioidea</taxon>
        <taxon>Phytoseiidae</taxon>
        <taxon>Typhlodrominae</taxon>
        <taxon>Galendromus</taxon>
    </lineage>
</organism>
<dbReference type="CTD" id="100"/>
<dbReference type="Proteomes" id="UP000694867">
    <property type="component" value="Unplaced"/>
</dbReference>
<dbReference type="RefSeq" id="XP_018494376.1">
    <property type="nucleotide sequence ID" value="XM_018638860.1"/>
</dbReference>
<dbReference type="InterPro" id="IPR032466">
    <property type="entry name" value="Metal_Hydrolase"/>
</dbReference>
<evidence type="ECO:0000256" key="5">
    <source>
        <dbReference type="ARBA" id="ARBA00022801"/>
    </source>
</evidence>
<comment type="cofactor">
    <cofactor evidence="1">
        <name>Zn(2+)</name>
        <dbReference type="ChEBI" id="CHEBI:29105"/>
    </cofactor>
</comment>
<dbReference type="KEGG" id="goe:108864016"/>
<evidence type="ECO:0000256" key="1">
    <source>
        <dbReference type="ARBA" id="ARBA00001947"/>
    </source>
</evidence>
<reference evidence="9" key="1">
    <citation type="submission" date="2025-08" db="UniProtKB">
        <authorList>
            <consortium name="RefSeq"/>
        </authorList>
    </citation>
    <scope>IDENTIFICATION</scope>
</reference>
<dbReference type="InterPro" id="IPR001365">
    <property type="entry name" value="A_deaminase_dom"/>
</dbReference>
<sequence length="352" mass="39541">MSFIREADDSKRPLSRVELHLHLDGSIRYSTIWEYATKRKADIGVKSADGVRRWLQKTTSTTLADFLKDFRTVSALFADDPEAWTRIAYELCEDQARDGVAYFEVRHGPQLLLSASSRYSGSDVVQAVQKGLDEGKQQFGVNSRQILTCVLENDDWAREIVQLCQKYRDIVGGIDIAKNETIHAGFTKTEIEVYHLAEREGINRTAHAGESGPWNSVQAVMDTLHCTRVGHGYRVFEDPSGNCYNQARKQNLHFEVCPISSVLTGGCPPWASKHAVVHFAEDNANFSISKDDTTITGSTLDDEYKFLQSLGLTEAHIVRANFNAARSCFLPVQEKKELIHHLQRTYGIQSGD</sequence>
<evidence type="ECO:0000259" key="7">
    <source>
        <dbReference type="Pfam" id="PF00962"/>
    </source>
</evidence>
<protein>
    <recommendedName>
        <fullName evidence="3">adenosine deaminase</fullName>
        <ecNumber evidence="3">3.5.4.4</ecNumber>
    </recommendedName>
</protein>
<evidence type="ECO:0000313" key="9">
    <source>
        <dbReference type="RefSeq" id="XP_018494376.1"/>
    </source>
</evidence>
<dbReference type="GO" id="GO:0005829">
    <property type="term" value="C:cytosol"/>
    <property type="evidence" value="ECO:0007669"/>
    <property type="project" value="TreeGrafter"/>
</dbReference>
<evidence type="ECO:0000256" key="4">
    <source>
        <dbReference type="ARBA" id="ARBA00022723"/>
    </source>
</evidence>
<dbReference type="EC" id="3.5.4.4" evidence="3"/>
<dbReference type="PANTHER" id="PTHR11409:SF43">
    <property type="entry name" value="ADENOSINE DEAMINASE"/>
    <property type="match status" value="1"/>
</dbReference>
<dbReference type="GeneID" id="108864016"/>
<comment type="similarity">
    <text evidence="2">Belongs to the metallo-dependent hydrolases superfamily. Adenosine and AMP deaminases family.</text>
</comment>
<dbReference type="Pfam" id="PF00962">
    <property type="entry name" value="A_deaminase"/>
    <property type="match status" value="1"/>
</dbReference>
<dbReference type="GO" id="GO:0046103">
    <property type="term" value="P:inosine biosynthetic process"/>
    <property type="evidence" value="ECO:0007669"/>
    <property type="project" value="TreeGrafter"/>
</dbReference>
<evidence type="ECO:0000256" key="3">
    <source>
        <dbReference type="ARBA" id="ARBA00012784"/>
    </source>
</evidence>
<evidence type="ECO:0000256" key="6">
    <source>
        <dbReference type="ARBA" id="ARBA00022833"/>
    </source>
</evidence>
<dbReference type="PANTHER" id="PTHR11409">
    <property type="entry name" value="ADENOSINE DEAMINASE"/>
    <property type="match status" value="1"/>
</dbReference>
<feature type="domain" description="Adenosine deaminase" evidence="7">
    <location>
        <begin position="16"/>
        <end position="343"/>
    </location>
</feature>
<keyword evidence="6" id="KW-0862">Zinc</keyword>
<dbReference type="SUPFAM" id="SSF51556">
    <property type="entry name" value="Metallo-dependent hydrolases"/>
    <property type="match status" value="1"/>
</dbReference>
<dbReference type="Gene3D" id="3.20.20.140">
    <property type="entry name" value="Metal-dependent hydrolases"/>
    <property type="match status" value="1"/>
</dbReference>
<dbReference type="InterPro" id="IPR006330">
    <property type="entry name" value="Ado/ade_deaminase"/>
</dbReference>
<keyword evidence="5" id="KW-0378">Hydrolase</keyword>
<dbReference type="GO" id="GO:0009897">
    <property type="term" value="C:external side of plasma membrane"/>
    <property type="evidence" value="ECO:0007669"/>
    <property type="project" value="TreeGrafter"/>
</dbReference>
<dbReference type="GO" id="GO:0006154">
    <property type="term" value="P:adenosine catabolic process"/>
    <property type="evidence" value="ECO:0007669"/>
    <property type="project" value="TreeGrafter"/>
</dbReference>
<name>A0AAJ7P9D4_9ACAR</name>
<dbReference type="GO" id="GO:0004000">
    <property type="term" value="F:adenosine deaminase activity"/>
    <property type="evidence" value="ECO:0007669"/>
    <property type="project" value="UniProtKB-ARBA"/>
</dbReference>
<accession>A0AAJ7P9D4</accession>
<dbReference type="GO" id="GO:0043103">
    <property type="term" value="P:hypoxanthine salvage"/>
    <property type="evidence" value="ECO:0007669"/>
    <property type="project" value="TreeGrafter"/>
</dbReference>
<evidence type="ECO:0000313" key="8">
    <source>
        <dbReference type="Proteomes" id="UP000694867"/>
    </source>
</evidence>